<dbReference type="PROSITE" id="PS51186">
    <property type="entry name" value="GNAT"/>
    <property type="match status" value="1"/>
</dbReference>
<dbReference type="Pfam" id="PF00583">
    <property type="entry name" value="Acetyltransf_1"/>
    <property type="match status" value="1"/>
</dbReference>
<dbReference type="InterPro" id="IPR052523">
    <property type="entry name" value="Trichothecene_AcTrans"/>
</dbReference>
<evidence type="ECO:0000259" key="1">
    <source>
        <dbReference type="PROSITE" id="PS51186"/>
    </source>
</evidence>
<reference evidence="2 3" key="1">
    <citation type="submission" date="2007-06" db="EMBL/GenBank/DDBJ databases">
        <title>The Genome Sequence of Coccidioides posadasii RMSCC_3488.</title>
        <authorList>
            <consortium name="Coccidioides Genome Resources Consortium"/>
            <consortium name="The Broad Institute Genome Sequencing Platform"/>
            <person name="Henn M.R."/>
            <person name="Sykes S."/>
            <person name="Young S."/>
            <person name="Jaffe D."/>
            <person name="Berlin A."/>
            <person name="Alvarez P."/>
            <person name="Butler J."/>
            <person name="Gnerre S."/>
            <person name="Grabherr M."/>
            <person name="Mauceli E."/>
            <person name="Brockman W."/>
            <person name="Kodira C."/>
            <person name="Alvarado L."/>
            <person name="Zeng Q."/>
            <person name="Crawford M."/>
            <person name="Antoine C."/>
            <person name="Devon K."/>
            <person name="Galgiani J."/>
            <person name="Orsborn K."/>
            <person name="Lewis M.L."/>
            <person name="Nusbaum C."/>
            <person name="Galagan J."/>
            <person name="Birren B."/>
        </authorList>
    </citation>
    <scope>NUCLEOTIDE SEQUENCE [LARGE SCALE GENOMIC DNA]</scope>
    <source>
        <strain evidence="2 3">RMSCC 3488</strain>
    </source>
</reference>
<evidence type="ECO:0000313" key="3">
    <source>
        <dbReference type="Proteomes" id="UP000054567"/>
    </source>
</evidence>
<feature type="domain" description="N-acetyltransferase" evidence="1">
    <location>
        <begin position="66"/>
        <end position="206"/>
    </location>
</feature>
<organism evidence="2 3">
    <name type="scientific">Coccidioides posadasii RMSCC 3488</name>
    <dbReference type="NCBI Taxonomy" id="454284"/>
    <lineage>
        <taxon>Eukaryota</taxon>
        <taxon>Fungi</taxon>
        <taxon>Dikarya</taxon>
        <taxon>Ascomycota</taxon>
        <taxon>Pezizomycotina</taxon>
        <taxon>Eurotiomycetes</taxon>
        <taxon>Eurotiomycetidae</taxon>
        <taxon>Onygenales</taxon>
        <taxon>Onygenaceae</taxon>
        <taxon>Coccidioides</taxon>
    </lineage>
</organism>
<dbReference type="GO" id="GO:0016747">
    <property type="term" value="F:acyltransferase activity, transferring groups other than amino-acyl groups"/>
    <property type="evidence" value="ECO:0007669"/>
    <property type="project" value="InterPro"/>
</dbReference>
<dbReference type="InterPro" id="IPR016181">
    <property type="entry name" value="Acyl_CoA_acyltransferase"/>
</dbReference>
<dbReference type="SUPFAM" id="SSF55729">
    <property type="entry name" value="Acyl-CoA N-acyltransferases (Nat)"/>
    <property type="match status" value="1"/>
</dbReference>
<reference evidence="3" key="3">
    <citation type="journal article" date="2010" name="Genome Res.">
        <title>Population genomic sequencing of Coccidioides fungi reveals recent hybridization and transposon control.</title>
        <authorList>
            <person name="Neafsey D.E."/>
            <person name="Barker B.M."/>
            <person name="Sharpton T.J."/>
            <person name="Stajich J.E."/>
            <person name="Park D.J."/>
            <person name="Whiston E."/>
            <person name="Hung C.-Y."/>
            <person name="McMahan C."/>
            <person name="White J."/>
            <person name="Sykes S."/>
            <person name="Heiman D."/>
            <person name="Young S."/>
            <person name="Zeng Q."/>
            <person name="Abouelleil A."/>
            <person name="Aftuck L."/>
            <person name="Bessette D."/>
            <person name="Brown A."/>
            <person name="FitzGerald M."/>
            <person name="Lui A."/>
            <person name="Macdonald J.P."/>
            <person name="Priest M."/>
            <person name="Orbach M.J."/>
            <person name="Galgiani J.N."/>
            <person name="Kirkland T.N."/>
            <person name="Cole G.T."/>
            <person name="Birren B.W."/>
            <person name="Henn M.R."/>
            <person name="Taylor J.W."/>
            <person name="Rounsley S.D."/>
        </authorList>
    </citation>
    <scope>NUCLEOTIDE SEQUENCE [LARGE SCALE GENOMIC DNA]</scope>
    <source>
        <strain evidence="3">RMSCC 3488</strain>
    </source>
</reference>
<dbReference type="EMBL" id="DS268114">
    <property type="protein sequence ID" value="KMM72642.1"/>
    <property type="molecule type" value="Genomic_DNA"/>
</dbReference>
<dbReference type="VEuPathDB" id="FungiDB:CPAG_08936"/>
<gene>
    <name evidence="2" type="ORF">CPAG_08936</name>
</gene>
<proteinExistence type="predicted"/>
<dbReference type="InterPro" id="IPR000182">
    <property type="entry name" value="GNAT_dom"/>
</dbReference>
<sequence length="227" mass="26209">MVHCILMPIDDRDWDEVIEVQFRAFSKERFCELVRGGNTIENRAKCKEQYADQRTKQREVIWLKAISASDPRKKILGVAKYTICATYIPRTPVDIDPSSFVWLEDPEDRDIAALILQDVVDRLARHIKGPHILLESLFVDPEYRGQGIATRLVKWGVGLADHMMLPVWLEASTTAHSLYVRQGFHEKIRCRLTMGKWDIEYSIMKKSPKTTHFELDEAHTGVKQNGC</sequence>
<dbReference type="Gene3D" id="3.40.630.30">
    <property type="match status" value="1"/>
</dbReference>
<dbReference type="AlphaFoldDB" id="A0A0J6IL09"/>
<reference evidence="3" key="2">
    <citation type="journal article" date="2009" name="Genome Res.">
        <title>Comparative genomic analyses of the human fungal pathogens Coccidioides and their relatives.</title>
        <authorList>
            <person name="Sharpton T.J."/>
            <person name="Stajich J.E."/>
            <person name="Rounsley S.D."/>
            <person name="Gardner M.J."/>
            <person name="Wortman J.R."/>
            <person name="Jordar V.S."/>
            <person name="Maiti R."/>
            <person name="Kodira C.D."/>
            <person name="Neafsey D.E."/>
            <person name="Zeng Q."/>
            <person name="Hung C.-Y."/>
            <person name="McMahan C."/>
            <person name="Muszewska A."/>
            <person name="Grynberg M."/>
            <person name="Mandel M.A."/>
            <person name="Kellner E.M."/>
            <person name="Barker B.M."/>
            <person name="Galgiani J.N."/>
            <person name="Orbach M.J."/>
            <person name="Kirkland T.N."/>
            <person name="Cole G.T."/>
            <person name="Henn M.R."/>
            <person name="Birren B.W."/>
            <person name="Taylor J.W."/>
        </authorList>
    </citation>
    <scope>NUCLEOTIDE SEQUENCE [LARGE SCALE GENOMIC DNA]</scope>
    <source>
        <strain evidence="3">RMSCC 3488</strain>
    </source>
</reference>
<dbReference type="OrthoDB" id="410198at2759"/>
<dbReference type="Proteomes" id="UP000054567">
    <property type="component" value="Unassembled WGS sequence"/>
</dbReference>
<dbReference type="PANTHER" id="PTHR42791">
    <property type="entry name" value="GNAT FAMILY ACETYLTRANSFERASE"/>
    <property type="match status" value="1"/>
</dbReference>
<dbReference type="PANTHER" id="PTHR42791:SF14">
    <property type="entry name" value="N-ACETYLTRANSFERASE DOMAIN-CONTAINING PROTEIN"/>
    <property type="match status" value="1"/>
</dbReference>
<accession>A0A0J6IL09</accession>
<evidence type="ECO:0000313" key="2">
    <source>
        <dbReference type="EMBL" id="KMM72642.1"/>
    </source>
</evidence>
<name>A0A0J6IL09_COCPO</name>
<protein>
    <recommendedName>
        <fullName evidence="1">N-acetyltransferase domain-containing protein</fullName>
    </recommendedName>
</protein>
<dbReference type="CDD" id="cd04301">
    <property type="entry name" value="NAT_SF"/>
    <property type="match status" value="1"/>
</dbReference>